<geneLocation type="chloroplast" evidence="1"/>
<keyword evidence="1" id="KW-0934">Plastid</keyword>
<keyword evidence="1" id="KW-0150">Chloroplast</keyword>
<dbReference type="AlphaFoldDB" id="A0A1Z1M4Q8"/>
<accession>A0A1Z1M4Q8</accession>
<dbReference type="RefSeq" id="YP_009392192.1">
    <property type="nucleotide sequence ID" value="NC_035262.1"/>
</dbReference>
<protein>
    <submittedName>
        <fullName evidence="1">Uncharacterized protein</fullName>
    </submittedName>
</protein>
<reference evidence="1" key="1">
    <citation type="journal article" date="2017" name="J. Phycol.">
        <title>Analysis of chloroplast genomes and a supermatrix inform reclassification of the Rhodomelaceae (Rhodophyta).</title>
        <authorList>
            <person name="Diaz-Tapia P."/>
            <person name="Maggs C.A."/>
            <person name="West J.A."/>
            <person name="Verbruggen H."/>
        </authorList>
    </citation>
    <scope>NUCLEOTIDE SEQUENCE</scope>
    <source>
        <strain evidence="1">JW2841</strain>
    </source>
</reference>
<organism evidence="1">
    <name type="scientific">Osmundaria fimbriata</name>
    <name type="common">Red alga</name>
    <name type="synonym">Delesseria fimbriata</name>
    <dbReference type="NCBI Taxonomy" id="228265"/>
    <lineage>
        <taxon>Eukaryota</taxon>
        <taxon>Rhodophyta</taxon>
        <taxon>Florideophyceae</taxon>
        <taxon>Rhodymeniophycidae</taxon>
        <taxon>Ceramiales</taxon>
        <taxon>Rhodomelaceae</taxon>
        <taxon>Amansieae</taxon>
        <taxon>Osmundaria</taxon>
    </lineage>
</organism>
<dbReference type="GeneID" id="33353687"/>
<sequence length="40" mass="5115">MSLIFLSYTSFVYNCKKLYYYIDYRYIVFIDLNHYNNSYY</sequence>
<gene>
    <name evidence="1" type="primary">orf40</name>
</gene>
<evidence type="ECO:0000313" key="1">
    <source>
        <dbReference type="EMBL" id="ARW60754.1"/>
    </source>
</evidence>
<name>A0A1Z1M4Q8_OSMFI</name>
<proteinExistence type="predicted"/>
<dbReference type="EMBL" id="MF101415">
    <property type="protein sequence ID" value="ARW60754.1"/>
    <property type="molecule type" value="Genomic_DNA"/>
</dbReference>